<name>A0AA88UHG1_9ASTE</name>
<evidence type="ECO:0000313" key="2">
    <source>
        <dbReference type="EMBL" id="KAK2982201.1"/>
    </source>
</evidence>
<dbReference type="InterPro" id="IPR003676">
    <property type="entry name" value="SAUR_fam"/>
</dbReference>
<sequence>MLRKWQNLVVIRRKRISLPSNSANVEVDSFGTPLVADKGHFVVYSDDGRRFVIPLVYLNNEVLRQLLNMSEEEFGLPGDSPVTLPCDTSLMEYIIFLIRLGVAEGVEKALLMCSDTLLWIKEIIYSTKRASHGNVIGPSPGSPNTSSDIVKSCLKTSLFRYTSGITNRLPSSE</sequence>
<evidence type="ECO:0008006" key="4">
    <source>
        <dbReference type="Google" id="ProtNLM"/>
    </source>
</evidence>
<dbReference type="Pfam" id="PF02519">
    <property type="entry name" value="Auxin_inducible"/>
    <property type="match status" value="1"/>
</dbReference>
<keyword evidence="3" id="KW-1185">Reference proteome</keyword>
<proteinExistence type="inferred from homology"/>
<gene>
    <name evidence="2" type="ORF">RJ640_024946</name>
</gene>
<dbReference type="GO" id="GO:0009733">
    <property type="term" value="P:response to auxin"/>
    <property type="evidence" value="ECO:0007669"/>
    <property type="project" value="InterPro"/>
</dbReference>
<comment type="similarity">
    <text evidence="1">Belongs to the ARG7 family.</text>
</comment>
<comment type="caution">
    <text evidence="2">The sequence shown here is derived from an EMBL/GenBank/DDBJ whole genome shotgun (WGS) entry which is preliminary data.</text>
</comment>
<protein>
    <recommendedName>
        <fullName evidence="4">Small auxin up regulated protein</fullName>
    </recommendedName>
</protein>
<dbReference type="AlphaFoldDB" id="A0AA88UHG1"/>
<evidence type="ECO:0000256" key="1">
    <source>
        <dbReference type="ARBA" id="ARBA00006974"/>
    </source>
</evidence>
<organism evidence="2 3">
    <name type="scientific">Escallonia rubra</name>
    <dbReference type="NCBI Taxonomy" id="112253"/>
    <lineage>
        <taxon>Eukaryota</taxon>
        <taxon>Viridiplantae</taxon>
        <taxon>Streptophyta</taxon>
        <taxon>Embryophyta</taxon>
        <taxon>Tracheophyta</taxon>
        <taxon>Spermatophyta</taxon>
        <taxon>Magnoliopsida</taxon>
        <taxon>eudicotyledons</taxon>
        <taxon>Gunneridae</taxon>
        <taxon>Pentapetalae</taxon>
        <taxon>asterids</taxon>
        <taxon>campanulids</taxon>
        <taxon>Escalloniales</taxon>
        <taxon>Escalloniaceae</taxon>
        <taxon>Escallonia</taxon>
    </lineage>
</organism>
<evidence type="ECO:0000313" key="3">
    <source>
        <dbReference type="Proteomes" id="UP001187471"/>
    </source>
</evidence>
<dbReference type="PANTHER" id="PTHR31175:SF82">
    <property type="entry name" value="AUXIN-RESPONSIVE PROTEIN SAUR65"/>
    <property type="match status" value="1"/>
</dbReference>
<reference evidence="2" key="1">
    <citation type="submission" date="2022-12" db="EMBL/GenBank/DDBJ databases">
        <title>Draft genome assemblies for two species of Escallonia (Escalloniales).</title>
        <authorList>
            <person name="Chanderbali A."/>
            <person name="Dervinis C."/>
            <person name="Anghel I."/>
            <person name="Soltis D."/>
            <person name="Soltis P."/>
            <person name="Zapata F."/>
        </authorList>
    </citation>
    <scope>NUCLEOTIDE SEQUENCE</scope>
    <source>
        <strain evidence="2">UCBG92.1500</strain>
        <tissue evidence="2">Leaf</tissue>
    </source>
</reference>
<accession>A0AA88UHG1</accession>
<dbReference type="EMBL" id="JAVXUO010001450">
    <property type="protein sequence ID" value="KAK2982201.1"/>
    <property type="molecule type" value="Genomic_DNA"/>
</dbReference>
<dbReference type="PANTHER" id="PTHR31175">
    <property type="entry name" value="AUXIN-RESPONSIVE FAMILY PROTEIN"/>
    <property type="match status" value="1"/>
</dbReference>
<dbReference type="Proteomes" id="UP001187471">
    <property type="component" value="Unassembled WGS sequence"/>
</dbReference>